<name>A0A193LL74_9GAMM</name>
<dbReference type="GO" id="GO:0006046">
    <property type="term" value="P:N-acetylglucosamine catabolic process"/>
    <property type="evidence" value="ECO:0007669"/>
    <property type="project" value="TreeGrafter"/>
</dbReference>
<dbReference type="GO" id="GO:0008448">
    <property type="term" value="F:N-acetylglucosamine-6-phosphate deacetylase activity"/>
    <property type="evidence" value="ECO:0007669"/>
    <property type="project" value="TreeGrafter"/>
</dbReference>
<protein>
    <submittedName>
        <fullName evidence="5">Aminoacylase</fullName>
    </submittedName>
</protein>
<reference evidence="5 6" key="1">
    <citation type="submission" date="2016-06" db="EMBL/GenBank/DDBJ databases">
        <title>Complete genome sequence of a deep-branching marine Gamma Proteobacterium Woeseia oceani type strain XK5.</title>
        <authorList>
            <person name="Mu D."/>
            <person name="Du Z."/>
        </authorList>
    </citation>
    <scope>NUCLEOTIDE SEQUENCE [LARGE SCALE GENOMIC DNA]</scope>
    <source>
        <strain evidence="5 6">XK5</strain>
    </source>
</reference>
<dbReference type="InterPro" id="IPR011059">
    <property type="entry name" value="Metal-dep_hydrolase_composite"/>
</dbReference>
<gene>
    <name evidence="5" type="ORF">BA177_16095</name>
</gene>
<evidence type="ECO:0000256" key="1">
    <source>
        <dbReference type="ARBA" id="ARBA00010716"/>
    </source>
</evidence>
<keyword evidence="3" id="KW-0732">Signal</keyword>
<evidence type="ECO:0000256" key="2">
    <source>
        <dbReference type="ARBA" id="ARBA00022801"/>
    </source>
</evidence>
<dbReference type="InterPro" id="IPR032466">
    <property type="entry name" value="Metal_Hydrolase"/>
</dbReference>
<comment type="similarity">
    <text evidence="1">Belongs to the metallo-dependent hydrolases superfamily. NagA family.</text>
</comment>
<dbReference type="Gene3D" id="3.30.1490.130">
    <property type="entry name" value="D-aminoacylase. Domain 3"/>
    <property type="match status" value="1"/>
</dbReference>
<dbReference type="KEGG" id="woc:BA177_16095"/>
<dbReference type="STRING" id="1548547.BA177_16095"/>
<dbReference type="InterPro" id="IPR023100">
    <property type="entry name" value="D-aminoacylase_insert_dom_sf"/>
</dbReference>
<keyword evidence="2" id="KW-0378">Hydrolase</keyword>
<dbReference type="Gene3D" id="3.20.20.140">
    <property type="entry name" value="Metal-dependent hydrolases"/>
    <property type="match status" value="1"/>
</dbReference>
<sequence length="513" mass="55059">MTIRATLAAWLLASMLTACGESGEALTEASTDSLLIHNASIVDGSGKAAYTADLRISGERILAVGTLDRLPGETVLDAGGLVLAPGFIDTHSHADSDIFEHPDALAAISQGITTVVVGQDGGSPYPLADFVARLEATGTSLNFASYIGHNTVREEIMGDDFRRVATADEIAAMRDLLLEEYANGAIGLATGLEYDPGIYSDSNEVLALAQAVADAGGRYISHMRSEDRWLHEAVDEIISIGRETGMPVQISHFKLAMKSLWGSAPEVLAKLNAARAEGIDITADIYPYEFWQSNMMVLLPERDPTDREAVGFALAELAPPDGIWLTDFQPQPEYVGKTLTEIAAIRETDAVSTYSQLVQESQAMSEQTGRGADSIIGTSMTDSDIGQLLSWEHTNICTDGGLVDLHPRATGSFPRILARYVREQKLLSIETAIRKMSGLAADHMGMRERGYIRPGMVADLVLFNADTVTDRATPAEPDALSEGIVAVWVAGEQVYADGQALAARPGRFLKYAP</sequence>
<dbReference type="SUPFAM" id="SSF51556">
    <property type="entry name" value="Metallo-dependent hydrolases"/>
    <property type="match status" value="1"/>
</dbReference>
<evidence type="ECO:0000259" key="4">
    <source>
        <dbReference type="Pfam" id="PF07969"/>
    </source>
</evidence>
<dbReference type="Proteomes" id="UP000092695">
    <property type="component" value="Chromosome"/>
</dbReference>
<dbReference type="Gene3D" id="2.30.40.10">
    <property type="entry name" value="Urease, subunit C, domain 1"/>
    <property type="match status" value="1"/>
</dbReference>
<evidence type="ECO:0000313" key="5">
    <source>
        <dbReference type="EMBL" id="ANO53325.1"/>
    </source>
</evidence>
<feature type="domain" description="Amidohydrolase 3" evidence="4">
    <location>
        <begin position="75"/>
        <end position="284"/>
    </location>
</feature>
<feature type="chain" id="PRO_5008260410" evidence="3">
    <location>
        <begin position="21"/>
        <end position="513"/>
    </location>
</feature>
<evidence type="ECO:0000313" key="6">
    <source>
        <dbReference type="Proteomes" id="UP000092695"/>
    </source>
</evidence>
<dbReference type="PANTHER" id="PTHR11113">
    <property type="entry name" value="N-ACETYLGLUCOSAMINE-6-PHOSPHATE DEACETYLASE"/>
    <property type="match status" value="1"/>
</dbReference>
<dbReference type="AlphaFoldDB" id="A0A193LL74"/>
<feature type="signal peptide" evidence="3">
    <location>
        <begin position="1"/>
        <end position="20"/>
    </location>
</feature>
<dbReference type="PROSITE" id="PS51257">
    <property type="entry name" value="PROKAR_LIPOPROTEIN"/>
    <property type="match status" value="1"/>
</dbReference>
<dbReference type="SUPFAM" id="SSF51338">
    <property type="entry name" value="Composite domain of metallo-dependent hydrolases"/>
    <property type="match status" value="1"/>
</dbReference>
<dbReference type="CDD" id="cd01297">
    <property type="entry name" value="D-aminoacylase"/>
    <property type="match status" value="1"/>
</dbReference>
<dbReference type="EMBL" id="CP016268">
    <property type="protein sequence ID" value="ANO53325.1"/>
    <property type="molecule type" value="Genomic_DNA"/>
</dbReference>
<evidence type="ECO:0000256" key="3">
    <source>
        <dbReference type="SAM" id="SignalP"/>
    </source>
</evidence>
<feature type="domain" description="Amidohydrolase 3" evidence="4">
    <location>
        <begin position="398"/>
        <end position="495"/>
    </location>
</feature>
<dbReference type="PANTHER" id="PTHR11113:SF14">
    <property type="entry name" value="N-ACETYLGLUCOSAMINE-6-PHOSPHATE DEACETYLASE"/>
    <property type="match status" value="1"/>
</dbReference>
<organism evidence="5 6">
    <name type="scientific">Woeseia oceani</name>
    <dbReference type="NCBI Taxonomy" id="1548547"/>
    <lineage>
        <taxon>Bacteria</taxon>
        <taxon>Pseudomonadati</taxon>
        <taxon>Pseudomonadota</taxon>
        <taxon>Gammaproteobacteria</taxon>
        <taxon>Woeseiales</taxon>
        <taxon>Woeseiaceae</taxon>
        <taxon>Woeseia</taxon>
    </lineage>
</organism>
<accession>A0A193LL74</accession>
<dbReference type="InterPro" id="IPR013108">
    <property type="entry name" value="Amidohydro_3"/>
</dbReference>
<dbReference type="Pfam" id="PF07969">
    <property type="entry name" value="Amidohydro_3"/>
    <property type="match status" value="2"/>
</dbReference>
<proteinExistence type="inferred from homology"/>
<keyword evidence="6" id="KW-1185">Reference proteome</keyword>